<keyword evidence="2" id="KW-1185">Reference proteome</keyword>
<proteinExistence type="predicted"/>
<dbReference type="EMBL" id="CP018866">
    <property type="protein sequence ID" value="AST93172.1"/>
    <property type="molecule type" value="Genomic_DNA"/>
</dbReference>
<accession>A0A223KUK7</accession>
<sequence>MTLQQQRLDITDRVTGKLCDTGFQLYLENDPIGQVTFTPNGNEFELKSGFEQNGSKIYQQVHVPTKPDMKYVDCDDENGWC</sequence>
<dbReference type="InterPro" id="IPR020140">
    <property type="entry name" value="Uncharacterised_YusG"/>
</dbReference>
<dbReference type="RefSeq" id="WP_066420640.1">
    <property type="nucleotide sequence ID" value="NZ_CP018866.1"/>
</dbReference>
<evidence type="ECO:0000313" key="2">
    <source>
        <dbReference type="Proteomes" id="UP000215224"/>
    </source>
</evidence>
<protein>
    <recommendedName>
        <fullName evidence="3">DUF2553 domain-containing protein</fullName>
    </recommendedName>
</protein>
<dbReference type="Proteomes" id="UP000215224">
    <property type="component" value="Chromosome"/>
</dbReference>
<gene>
    <name evidence="1" type="ORF">BC6307_18845</name>
</gene>
<reference evidence="1 2" key="1">
    <citation type="submission" date="2016-12" db="EMBL/GenBank/DDBJ databases">
        <title>The whole genome sequencing and assembly of Bacillus cohnii DSM 6307T strain.</title>
        <authorList>
            <person name="Lee Y.-J."/>
            <person name="Yi H."/>
            <person name="Bahn Y.-S."/>
            <person name="Kim J.F."/>
            <person name="Lee D.-W."/>
        </authorList>
    </citation>
    <scope>NUCLEOTIDE SEQUENCE [LARGE SCALE GENOMIC DNA]</scope>
    <source>
        <strain evidence="1 2">DSM 6307</strain>
    </source>
</reference>
<evidence type="ECO:0008006" key="3">
    <source>
        <dbReference type="Google" id="ProtNLM"/>
    </source>
</evidence>
<dbReference type="STRING" id="1314751.GCA_001591425_04374"/>
<name>A0A223KUK7_9BACI</name>
<evidence type="ECO:0000313" key="1">
    <source>
        <dbReference type="EMBL" id="AST93172.1"/>
    </source>
</evidence>
<dbReference type="Pfam" id="PF10830">
    <property type="entry name" value="DUF2553"/>
    <property type="match status" value="1"/>
</dbReference>
<dbReference type="AlphaFoldDB" id="A0A223KUK7"/>
<dbReference type="KEGG" id="bcoh:BC6307_18845"/>
<organism evidence="1 2">
    <name type="scientific">Sutcliffiella cohnii</name>
    <dbReference type="NCBI Taxonomy" id="33932"/>
    <lineage>
        <taxon>Bacteria</taxon>
        <taxon>Bacillati</taxon>
        <taxon>Bacillota</taxon>
        <taxon>Bacilli</taxon>
        <taxon>Bacillales</taxon>
        <taxon>Bacillaceae</taxon>
        <taxon>Sutcliffiella</taxon>
    </lineage>
</organism>